<dbReference type="OrthoDB" id="10535566at2759"/>
<evidence type="ECO:0000313" key="3">
    <source>
        <dbReference type="Proteomes" id="UP000326396"/>
    </source>
</evidence>
<organism evidence="2 3">
    <name type="scientific">Mikania micrantha</name>
    <name type="common">bitter vine</name>
    <dbReference type="NCBI Taxonomy" id="192012"/>
    <lineage>
        <taxon>Eukaryota</taxon>
        <taxon>Viridiplantae</taxon>
        <taxon>Streptophyta</taxon>
        <taxon>Embryophyta</taxon>
        <taxon>Tracheophyta</taxon>
        <taxon>Spermatophyta</taxon>
        <taxon>Magnoliopsida</taxon>
        <taxon>eudicotyledons</taxon>
        <taxon>Gunneridae</taxon>
        <taxon>Pentapetalae</taxon>
        <taxon>asterids</taxon>
        <taxon>campanulids</taxon>
        <taxon>Asterales</taxon>
        <taxon>Asteraceae</taxon>
        <taxon>Asteroideae</taxon>
        <taxon>Heliantheae alliance</taxon>
        <taxon>Eupatorieae</taxon>
        <taxon>Mikania</taxon>
    </lineage>
</organism>
<evidence type="ECO:0000313" key="2">
    <source>
        <dbReference type="EMBL" id="KAD2086990.1"/>
    </source>
</evidence>
<name>A0A5N6LJE7_9ASTR</name>
<protein>
    <recommendedName>
        <fullName evidence="4">CCHC-type domain-containing protein</fullName>
    </recommendedName>
</protein>
<dbReference type="Proteomes" id="UP000326396">
    <property type="component" value="Unassembled WGS sequence"/>
</dbReference>
<sequence>MVEHGQSSCGYKKEIDNYEGKGKGKSKVVDLGPKKGGVKKQVFPFKGKCYNCDDLGHRDDKGNISGFRLTPAVHTASAVVPWETVGFTWVARNLF</sequence>
<gene>
    <name evidence="2" type="ORF">E3N88_41852</name>
</gene>
<evidence type="ECO:0008006" key="4">
    <source>
        <dbReference type="Google" id="ProtNLM"/>
    </source>
</evidence>
<evidence type="ECO:0000256" key="1">
    <source>
        <dbReference type="SAM" id="MobiDB-lite"/>
    </source>
</evidence>
<comment type="caution">
    <text evidence="2">The sequence shown here is derived from an EMBL/GenBank/DDBJ whole genome shotgun (WGS) entry which is preliminary data.</text>
</comment>
<feature type="region of interest" description="Disordered" evidence="1">
    <location>
        <begin position="1"/>
        <end position="32"/>
    </location>
</feature>
<dbReference type="AlphaFoldDB" id="A0A5N6LJE7"/>
<feature type="compositionally biased region" description="Basic and acidic residues" evidence="1">
    <location>
        <begin position="11"/>
        <end position="22"/>
    </location>
</feature>
<proteinExistence type="predicted"/>
<keyword evidence="3" id="KW-1185">Reference proteome</keyword>
<dbReference type="EMBL" id="SZYD01000192">
    <property type="protein sequence ID" value="KAD2086990.1"/>
    <property type="molecule type" value="Genomic_DNA"/>
</dbReference>
<reference evidence="2 3" key="1">
    <citation type="submission" date="2019-05" db="EMBL/GenBank/DDBJ databases">
        <title>Mikania micrantha, genome provides insights into the molecular mechanism of rapid growth.</title>
        <authorList>
            <person name="Liu B."/>
        </authorList>
    </citation>
    <scope>NUCLEOTIDE SEQUENCE [LARGE SCALE GENOMIC DNA]</scope>
    <source>
        <strain evidence="2">NLD-2019</strain>
        <tissue evidence="2">Leaf</tissue>
    </source>
</reference>
<accession>A0A5N6LJE7</accession>